<proteinExistence type="predicted"/>
<keyword evidence="1" id="KW-0677">Repeat</keyword>
<dbReference type="PANTHER" id="PTHR24198:SF165">
    <property type="entry name" value="ANKYRIN REPEAT-CONTAINING PROTEIN-RELATED"/>
    <property type="match status" value="1"/>
</dbReference>
<dbReference type="Gene3D" id="1.25.40.20">
    <property type="entry name" value="Ankyrin repeat-containing domain"/>
    <property type="match status" value="1"/>
</dbReference>
<evidence type="ECO:0008006" key="6">
    <source>
        <dbReference type="Google" id="ProtNLM"/>
    </source>
</evidence>
<dbReference type="PANTHER" id="PTHR24198">
    <property type="entry name" value="ANKYRIN REPEAT AND PROTEIN KINASE DOMAIN-CONTAINING PROTEIN"/>
    <property type="match status" value="1"/>
</dbReference>
<evidence type="ECO:0000256" key="3">
    <source>
        <dbReference type="PROSITE-ProRule" id="PRU00023"/>
    </source>
</evidence>
<gene>
    <name evidence="4" type="ORF">M9Y10_013941</name>
</gene>
<dbReference type="SMART" id="SM00248">
    <property type="entry name" value="ANK"/>
    <property type="match status" value="2"/>
</dbReference>
<feature type="repeat" description="ANK" evidence="3">
    <location>
        <begin position="29"/>
        <end position="61"/>
    </location>
</feature>
<dbReference type="EMBL" id="JAPFFF010000002">
    <property type="protein sequence ID" value="KAK8896053.1"/>
    <property type="molecule type" value="Genomic_DNA"/>
</dbReference>
<dbReference type="PROSITE" id="PS50088">
    <property type="entry name" value="ANK_REPEAT"/>
    <property type="match status" value="2"/>
</dbReference>
<accession>A0ABR2KYE0</accession>
<evidence type="ECO:0000313" key="4">
    <source>
        <dbReference type="EMBL" id="KAK8896053.1"/>
    </source>
</evidence>
<evidence type="ECO:0000256" key="2">
    <source>
        <dbReference type="ARBA" id="ARBA00023043"/>
    </source>
</evidence>
<sequence>MQVLQAAQNGNVRLLQRLSGRGLNVANEDRWTAMHFAVLGGNPEAVRYLISKDIGVNSKTVLDQSPLHFAAQAGNEFIIAILVENGAILDSTDNQV</sequence>
<keyword evidence="5" id="KW-1185">Reference proteome</keyword>
<dbReference type="SUPFAM" id="SSF48403">
    <property type="entry name" value="Ankyrin repeat"/>
    <property type="match status" value="1"/>
</dbReference>
<protein>
    <recommendedName>
        <fullName evidence="6">Ankyrin repeat protein</fullName>
    </recommendedName>
</protein>
<evidence type="ECO:0000313" key="5">
    <source>
        <dbReference type="Proteomes" id="UP001470230"/>
    </source>
</evidence>
<dbReference type="PROSITE" id="PS50297">
    <property type="entry name" value="ANK_REP_REGION"/>
    <property type="match status" value="1"/>
</dbReference>
<feature type="repeat" description="ANK" evidence="3">
    <location>
        <begin position="62"/>
        <end position="94"/>
    </location>
</feature>
<keyword evidence="2 3" id="KW-0040">ANK repeat</keyword>
<dbReference type="Proteomes" id="UP001470230">
    <property type="component" value="Unassembled WGS sequence"/>
</dbReference>
<evidence type="ECO:0000256" key="1">
    <source>
        <dbReference type="ARBA" id="ARBA00022737"/>
    </source>
</evidence>
<dbReference type="InterPro" id="IPR002110">
    <property type="entry name" value="Ankyrin_rpt"/>
</dbReference>
<dbReference type="InterPro" id="IPR036770">
    <property type="entry name" value="Ankyrin_rpt-contain_sf"/>
</dbReference>
<name>A0ABR2KYE0_9EUKA</name>
<comment type="caution">
    <text evidence="4">The sequence shown here is derived from an EMBL/GenBank/DDBJ whole genome shotgun (WGS) entry which is preliminary data.</text>
</comment>
<reference evidence="4 5" key="1">
    <citation type="submission" date="2024-04" db="EMBL/GenBank/DDBJ databases">
        <title>Tritrichomonas musculus Genome.</title>
        <authorList>
            <person name="Alves-Ferreira E."/>
            <person name="Grigg M."/>
            <person name="Lorenzi H."/>
            <person name="Galac M."/>
        </authorList>
    </citation>
    <scope>NUCLEOTIDE SEQUENCE [LARGE SCALE GENOMIC DNA]</scope>
    <source>
        <strain evidence="4 5">EAF2021</strain>
    </source>
</reference>
<organism evidence="4 5">
    <name type="scientific">Tritrichomonas musculus</name>
    <dbReference type="NCBI Taxonomy" id="1915356"/>
    <lineage>
        <taxon>Eukaryota</taxon>
        <taxon>Metamonada</taxon>
        <taxon>Parabasalia</taxon>
        <taxon>Tritrichomonadida</taxon>
        <taxon>Tritrichomonadidae</taxon>
        <taxon>Tritrichomonas</taxon>
    </lineage>
</organism>
<dbReference type="Pfam" id="PF12796">
    <property type="entry name" value="Ank_2"/>
    <property type="match status" value="1"/>
</dbReference>